<dbReference type="PROSITE" id="PS50097">
    <property type="entry name" value="BTB"/>
    <property type="match status" value="1"/>
</dbReference>
<evidence type="ECO:0000256" key="1">
    <source>
        <dbReference type="SAM" id="Coils"/>
    </source>
</evidence>
<proteinExistence type="predicted"/>
<dbReference type="SMART" id="SM00225">
    <property type="entry name" value="BTB"/>
    <property type="match status" value="1"/>
</dbReference>
<dbReference type="GO" id="GO:0034220">
    <property type="term" value="P:monoatomic ion transmembrane transport"/>
    <property type="evidence" value="ECO:0007669"/>
    <property type="project" value="UniProtKB-KW"/>
</dbReference>
<dbReference type="Pfam" id="PF02214">
    <property type="entry name" value="BTB_2"/>
    <property type="match status" value="1"/>
</dbReference>
<dbReference type="InterPro" id="IPR000210">
    <property type="entry name" value="BTB/POZ_dom"/>
</dbReference>
<evidence type="ECO:0000313" key="5">
    <source>
        <dbReference type="Proteomes" id="UP000241769"/>
    </source>
</evidence>
<dbReference type="SMART" id="SM00584">
    <property type="entry name" value="TLDc"/>
    <property type="match status" value="1"/>
</dbReference>
<evidence type="ECO:0000259" key="2">
    <source>
        <dbReference type="PROSITE" id="PS50097"/>
    </source>
</evidence>
<reference evidence="4 5" key="1">
    <citation type="journal article" date="2018" name="Genome Biol. Evol.">
        <title>Multiple Roots of Fruiting Body Formation in Amoebozoa.</title>
        <authorList>
            <person name="Hillmann F."/>
            <person name="Forbes G."/>
            <person name="Novohradska S."/>
            <person name="Ferling I."/>
            <person name="Riege K."/>
            <person name="Groth M."/>
            <person name="Westermann M."/>
            <person name="Marz M."/>
            <person name="Spaller T."/>
            <person name="Winckler T."/>
            <person name="Schaap P."/>
            <person name="Glockner G."/>
        </authorList>
    </citation>
    <scope>NUCLEOTIDE SEQUENCE [LARGE SCALE GENOMIC DNA]</scope>
    <source>
        <strain evidence="4 5">Jena</strain>
    </source>
</reference>
<feature type="domain" description="TLDc" evidence="3">
    <location>
        <begin position="156"/>
        <end position="322"/>
    </location>
</feature>
<dbReference type="PANTHER" id="PTHR14499:SF136">
    <property type="entry name" value="GH08630P"/>
    <property type="match status" value="1"/>
</dbReference>
<dbReference type="STRING" id="1890364.A0A2P6NRR2"/>
<dbReference type="Proteomes" id="UP000241769">
    <property type="component" value="Unassembled WGS sequence"/>
</dbReference>
<dbReference type="SUPFAM" id="SSF54695">
    <property type="entry name" value="POZ domain"/>
    <property type="match status" value="1"/>
</dbReference>
<dbReference type="Gene3D" id="3.30.710.10">
    <property type="entry name" value="Potassium Channel Kv1.1, Chain A"/>
    <property type="match status" value="1"/>
</dbReference>
<keyword evidence="5" id="KW-1185">Reference proteome</keyword>
<sequence length="331" mass="37122">MSADIEALRLTVSPETPRVAAVVMQEIDERLQELKMQEEDWKKKCEEMEENANRAKSIVRLNVGGQRFETSKMTLMGNPFFKAMLESGIWQPENDGSYFLDRNPQYFAVILEYLRTGTLLLTEGLNEEALDKELEFYQVNVKSSPTSPTPVQKREGLLSSEHVDFINGWLGDNKVGKLIYNSSLHGTAAKDFHIRCDDQGPTVVVLRSKGGYLFGGHAADSWGREELVSSPGSYVFTLHNPNRIPPMRYFPAAGNTYELRSVDSVGPLFGNGDLSVTEEAFTRPVPGTSFPRNFVDRTGFGDKTFTGDHEFQIEEMEVYAVEVNGDIPTTK</sequence>
<keyword evidence="4" id="KW-0406">Ion transport</keyword>
<evidence type="ECO:0000259" key="3">
    <source>
        <dbReference type="PROSITE" id="PS51886"/>
    </source>
</evidence>
<dbReference type="OrthoDB" id="17470at2759"/>
<dbReference type="InParanoid" id="A0A2P6NRR2"/>
<dbReference type="AlphaFoldDB" id="A0A2P6NRR2"/>
<organism evidence="4 5">
    <name type="scientific">Planoprotostelium fungivorum</name>
    <dbReference type="NCBI Taxonomy" id="1890364"/>
    <lineage>
        <taxon>Eukaryota</taxon>
        <taxon>Amoebozoa</taxon>
        <taxon>Evosea</taxon>
        <taxon>Variosea</taxon>
        <taxon>Cavosteliida</taxon>
        <taxon>Cavosteliaceae</taxon>
        <taxon>Planoprotostelium</taxon>
    </lineage>
</organism>
<protein>
    <submittedName>
        <fullName evidence="4">K+ channel tetramerization domain-containing protein</fullName>
    </submittedName>
</protein>
<dbReference type="InterPro" id="IPR011333">
    <property type="entry name" value="SKP1/BTB/POZ_sf"/>
</dbReference>
<comment type="caution">
    <text evidence="4">The sequence shown here is derived from an EMBL/GenBank/DDBJ whole genome shotgun (WGS) entry which is preliminary data.</text>
</comment>
<dbReference type="InterPro" id="IPR003131">
    <property type="entry name" value="T1-type_BTB"/>
</dbReference>
<dbReference type="CDD" id="cd18316">
    <property type="entry name" value="BTB_POZ_KCTD-like"/>
    <property type="match status" value="1"/>
</dbReference>
<keyword evidence="4" id="KW-0407">Ion channel</keyword>
<dbReference type="PANTHER" id="PTHR14499">
    <property type="entry name" value="POTASSIUM CHANNEL TETRAMERIZATION DOMAIN-CONTAINING"/>
    <property type="match status" value="1"/>
</dbReference>
<name>A0A2P6NRR2_9EUKA</name>
<feature type="domain" description="BTB" evidence="2">
    <location>
        <begin position="57"/>
        <end position="123"/>
    </location>
</feature>
<keyword evidence="1" id="KW-0175">Coiled coil</keyword>
<gene>
    <name evidence="4" type="ORF">PROFUN_05151</name>
</gene>
<dbReference type="PROSITE" id="PS51886">
    <property type="entry name" value="TLDC"/>
    <property type="match status" value="1"/>
</dbReference>
<feature type="coiled-coil region" evidence="1">
    <location>
        <begin position="24"/>
        <end position="58"/>
    </location>
</feature>
<dbReference type="EMBL" id="MDYQ01000028">
    <property type="protein sequence ID" value="PRP86672.1"/>
    <property type="molecule type" value="Genomic_DNA"/>
</dbReference>
<dbReference type="InterPro" id="IPR006571">
    <property type="entry name" value="TLDc_dom"/>
</dbReference>
<accession>A0A2P6NRR2</accession>
<dbReference type="Pfam" id="PF07534">
    <property type="entry name" value="TLD"/>
    <property type="match status" value="1"/>
</dbReference>
<evidence type="ECO:0000313" key="4">
    <source>
        <dbReference type="EMBL" id="PRP86672.1"/>
    </source>
</evidence>
<keyword evidence="4" id="KW-0813">Transport</keyword>
<dbReference type="GO" id="GO:0051260">
    <property type="term" value="P:protein homooligomerization"/>
    <property type="evidence" value="ECO:0007669"/>
    <property type="project" value="InterPro"/>
</dbReference>